<dbReference type="AlphaFoldDB" id="A0A6M4GQM0"/>
<sequence length="131" mass="14006">MRIVLAVLLGLVTSAGAQAPSAPVPLQAKCAECGVVRSVKTITKEEKPTPADSTKPSGLVATIPFGKDAGPPQLGSSSKIGRDKVKVNTRWEVTVRLDDGRFQVVMLDDEPDLREGDKVRVDDGKVARRED</sequence>
<dbReference type="Proteomes" id="UP000501534">
    <property type="component" value="Chromosome"/>
</dbReference>
<evidence type="ECO:0000256" key="2">
    <source>
        <dbReference type="SAM" id="SignalP"/>
    </source>
</evidence>
<keyword evidence="2" id="KW-0732">Signal</keyword>
<feature type="region of interest" description="Disordered" evidence="1">
    <location>
        <begin position="44"/>
        <end position="81"/>
    </location>
</feature>
<feature type="chain" id="PRO_5026790016" description="Copper binding protein CusF" evidence="2">
    <location>
        <begin position="20"/>
        <end position="131"/>
    </location>
</feature>
<accession>A0A6M4GQM0</accession>
<evidence type="ECO:0000256" key="1">
    <source>
        <dbReference type="SAM" id="MobiDB-lite"/>
    </source>
</evidence>
<dbReference type="KEGG" id="uru:DSM104443_00689"/>
<dbReference type="RefSeq" id="WP_171089518.1">
    <property type="nucleotide sequence ID" value="NZ_CP053069.1"/>
</dbReference>
<evidence type="ECO:0008006" key="5">
    <source>
        <dbReference type="Google" id="ProtNLM"/>
    </source>
</evidence>
<proteinExistence type="predicted"/>
<evidence type="ECO:0000313" key="3">
    <source>
        <dbReference type="EMBL" id="QJR09640.1"/>
    </source>
</evidence>
<keyword evidence="4" id="KW-1185">Reference proteome</keyword>
<gene>
    <name evidence="3" type="ORF">DSM104443_00689</name>
</gene>
<protein>
    <recommendedName>
        <fullName evidence="5">Copper binding protein CusF</fullName>
    </recommendedName>
</protein>
<name>A0A6M4GQM0_9PROT</name>
<reference evidence="3 4" key="1">
    <citation type="submission" date="2020-04" db="EMBL/GenBank/DDBJ databases">
        <title>Usitatibacter rugosus gen. nov., sp. nov. and Usitatibacter palustris sp. nov., novel members of Usitatibacteraceae fam. nov. within the order Nitrosomonadales isolated from soil.</title>
        <authorList>
            <person name="Huber K.J."/>
            <person name="Neumann-Schaal M."/>
            <person name="Geppert A."/>
            <person name="Luckner M."/>
            <person name="Wanner G."/>
            <person name="Overmann J."/>
        </authorList>
    </citation>
    <scope>NUCLEOTIDE SEQUENCE [LARGE SCALE GENOMIC DNA]</scope>
    <source>
        <strain evidence="3 4">0125_3</strain>
    </source>
</reference>
<feature type="signal peptide" evidence="2">
    <location>
        <begin position="1"/>
        <end position="19"/>
    </location>
</feature>
<evidence type="ECO:0000313" key="4">
    <source>
        <dbReference type="Proteomes" id="UP000501534"/>
    </source>
</evidence>
<organism evidence="3 4">
    <name type="scientific">Usitatibacter rugosus</name>
    <dbReference type="NCBI Taxonomy" id="2732067"/>
    <lineage>
        <taxon>Bacteria</taxon>
        <taxon>Pseudomonadati</taxon>
        <taxon>Pseudomonadota</taxon>
        <taxon>Betaproteobacteria</taxon>
        <taxon>Nitrosomonadales</taxon>
        <taxon>Usitatibacteraceae</taxon>
        <taxon>Usitatibacter</taxon>
    </lineage>
</organism>
<dbReference type="EMBL" id="CP053069">
    <property type="protein sequence ID" value="QJR09640.1"/>
    <property type="molecule type" value="Genomic_DNA"/>
</dbReference>